<gene>
    <name evidence="8" type="ORF">CKF59_01530</name>
</gene>
<keyword evidence="9" id="KW-1185">Reference proteome</keyword>
<dbReference type="Proteomes" id="UP000265964">
    <property type="component" value="Unassembled WGS sequence"/>
</dbReference>
<evidence type="ECO:0000313" key="8">
    <source>
        <dbReference type="EMBL" id="RIY37544.1"/>
    </source>
</evidence>
<dbReference type="InterPro" id="IPR010817">
    <property type="entry name" value="HemY_N"/>
</dbReference>
<feature type="domain" description="HemY N-terminal" evidence="7">
    <location>
        <begin position="26"/>
        <end position="117"/>
    </location>
</feature>
<evidence type="ECO:0000256" key="6">
    <source>
        <dbReference type="SAM" id="Phobius"/>
    </source>
</evidence>
<feature type="region of interest" description="Disordered" evidence="5">
    <location>
        <begin position="413"/>
        <end position="443"/>
    </location>
</feature>
<dbReference type="EMBL" id="NRJF01000039">
    <property type="protein sequence ID" value="RIY37544.1"/>
    <property type="molecule type" value="Genomic_DNA"/>
</dbReference>
<keyword evidence="4 6" id="KW-0472">Membrane</keyword>
<keyword evidence="2 6" id="KW-0812">Transmembrane</keyword>
<evidence type="ECO:0000256" key="2">
    <source>
        <dbReference type="ARBA" id="ARBA00022692"/>
    </source>
</evidence>
<proteinExistence type="predicted"/>
<dbReference type="RefSeq" id="WP_119534223.1">
    <property type="nucleotide sequence ID" value="NZ_NRJF01000039.1"/>
</dbReference>
<name>A0A3A1YMQ1_9GAMM</name>
<reference evidence="8 9" key="1">
    <citation type="submission" date="2017-08" db="EMBL/GenBank/DDBJ databases">
        <title>Reclassification of Bisgaard taxon 37 and 44.</title>
        <authorList>
            <person name="Christensen H."/>
        </authorList>
    </citation>
    <scope>NUCLEOTIDE SEQUENCE [LARGE SCALE GENOMIC DNA]</scope>
    <source>
        <strain evidence="8 9">EEAB3T1</strain>
    </source>
</reference>
<keyword evidence="3 6" id="KW-1133">Transmembrane helix</keyword>
<dbReference type="Pfam" id="PF07219">
    <property type="entry name" value="HemY_N"/>
    <property type="match status" value="1"/>
</dbReference>
<evidence type="ECO:0000256" key="1">
    <source>
        <dbReference type="ARBA" id="ARBA00004370"/>
    </source>
</evidence>
<comment type="subcellular location">
    <subcellularLocation>
        <location evidence="1">Membrane</location>
    </subcellularLocation>
</comment>
<evidence type="ECO:0000256" key="3">
    <source>
        <dbReference type="ARBA" id="ARBA00022989"/>
    </source>
</evidence>
<comment type="caution">
    <text evidence="8">The sequence shown here is derived from an EMBL/GenBank/DDBJ whole genome shotgun (WGS) entry which is preliminary data.</text>
</comment>
<sequence>MFRVFIWCFLFVVILAGAPYLLSQNGQVIVYFAGNSYTLSLLTFLILFLLTLGGLEILAWLARLLYQGLFGWYLNRKQRRQAKADRLVEKGLRQALTGNYRKAQKTLAKSASKANLPFYNLSQTFDLAIRNGNPRLAKDLLVRMLEVNQGTTEDKKILDISKLKYFVATEQWQKASKFLDPILRSNASEEVYLIARKVYLHTNQFARLEDLLPQLVKHKYLSAEQAQEDLAWAYQGLIQRQLDANAQKPAALIAWFEAQNREHRSSLLFRNLVLKALLKLNAYYEAIDLACETLRRCELKEVATSEYFELLTQLPQDTLEFKLCRTLEKAMRKFDQESQLKIMAILAHLYYRQNDFTKAQTWIDQLLTTQKEQGLSYTPDNILLAQVVYRKNNASEKLLGLTNLIDTQFDLSSNTAQTPSHEQMSQEAQKLEDNKDQNKDKAE</sequence>
<organism evidence="8 9">
    <name type="scientific">Psittacicella gerlachiana</name>
    <dbReference type="NCBI Taxonomy" id="2028574"/>
    <lineage>
        <taxon>Bacteria</taxon>
        <taxon>Pseudomonadati</taxon>
        <taxon>Pseudomonadota</taxon>
        <taxon>Gammaproteobacteria</taxon>
        <taxon>Pasteurellales</taxon>
        <taxon>Psittacicellaceae</taxon>
        <taxon>Psittacicella</taxon>
    </lineage>
</organism>
<dbReference type="AlphaFoldDB" id="A0A3A1YMQ1"/>
<protein>
    <recommendedName>
        <fullName evidence="7">HemY N-terminal domain-containing protein</fullName>
    </recommendedName>
</protein>
<evidence type="ECO:0000256" key="5">
    <source>
        <dbReference type="SAM" id="MobiDB-lite"/>
    </source>
</evidence>
<feature type="compositionally biased region" description="Basic and acidic residues" evidence="5">
    <location>
        <begin position="429"/>
        <end position="443"/>
    </location>
</feature>
<dbReference type="OrthoDB" id="7067577at2"/>
<feature type="transmembrane region" description="Helical" evidence="6">
    <location>
        <begin position="39"/>
        <end position="66"/>
    </location>
</feature>
<feature type="compositionally biased region" description="Polar residues" evidence="5">
    <location>
        <begin position="413"/>
        <end position="428"/>
    </location>
</feature>
<evidence type="ECO:0000313" key="9">
    <source>
        <dbReference type="Proteomes" id="UP000265964"/>
    </source>
</evidence>
<evidence type="ECO:0000256" key="4">
    <source>
        <dbReference type="ARBA" id="ARBA00023136"/>
    </source>
</evidence>
<evidence type="ECO:0000259" key="7">
    <source>
        <dbReference type="Pfam" id="PF07219"/>
    </source>
</evidence>
<accession>A0A3A1YMQ1</accession>
<dbReference type="GO" id="GO:0016020">
    <property type="term" value="C:membrane"/>
    <property type="evidence" value="ECO:0007669"/>
    <property type="project" value="UniProtKB-SubCell"/>
</dbReference>